<dbReference type="EMBL" id="CAJHNJ030000026">
    <property type="protein sequence ID" value="CAG9122337.1"/>
    <property type="molecule type" value="Genomic_DNA"/>
</dbReference>
<protein>
    <submittedName>
        <fullName evidence="1">(diamondback moth) hypothetical protein</fullName>
    </submittedName>
</protein>
<reference evidence="1" key="1">
    <citation type="submission" date="2020-11" db="EMBL/GenBank/DDBJ databases">
        <authorList>
            <person name="Whiteford S."/>
        </authorList>
    </citation>
    <scope>NUCLEOTIDE SEQUENCE</scope>
</reference>
<keyword evidence="2" id="KW-1185">Reference proteome</keyword>
<name>A0A8S4F2I4_PLUXY</name>
<organism evidence="1 2">
    <name type="scientific">Plutella xylostella</name>
    <name type="common">Diamondback moth</name>
    <name type="synonym">Plutella maculipennis</name>
    <dbReference type="NCBI Taxonomy" id="51655"/>
    <lineage>
        <taxon>Eukaryota</taxon>
        <taxon>Metazoa</taxon>
        <taxon>Ecdysozoa</taxon>
        <taxon>Arthropoda</taxon>
        <taxon>Hexapoda</taxon>
        <taxon>Insecta</taxon>
        <taxon>Pterygota</taxon>
        <taxon>Neoptera</taxon>
        <taxon>Endopterygota</taxon>
        <taxon>Lepidoptera</taxon>
        <taxon>Glossata</taxon>
        <taxon>Ditrysia</taxon>
        <taxon>Yponomeutoidea</taxon>
        <taxon>Plutellidae</taxon>
        <taxon>Plutella</taxon>
    </lineage>
</organism>
<evidence type="ECO:0000313" key="2">
    <source>
        <dbReference type="Proteomes" id="UP000653454"/>
    </source>
</evidence>
<gene>
    <name evidence="1" type="ORF">PLXY2_LOCUS7562</name>
</gene>
<dbReference type="AlphaFoldDB" id="A0A8S4F2I4"/>
<sequence length="58" mass="6780">MEGTTEKDCSPLWSLYQQIVSDMKPVSHLCVCLWSPTVSNYRYGVKLTECQVICCWYR</sequence>
<proteinExistence type="predicted"/>
<dbReference type="Proteomes" id="UP000653454">
    <property type="component" value="Unassembled WGS sequence"/>
</dbReference>
<comment type="caution">
    <text evidence="1">The sequence shown here is derived from an EMBL/GenBank/DDBJ whole genome shotgun (WGS) entry which is preliminary data.</text>
</comment>
<accession>A0A8S4F2I4</accession>
<evidence type="ECO:0000313" key="1">
    <source>
        <dbReference type="EMBL" id="CAG9122337.1"/>
    </source>
</evidence>